<dbReference type="InterPro" id="IPR017871">
    <property type="entry name" value="ABC_transporter-like_CS"/>
</dbReference>
<evidence type="ECO:0000259" key="11">
    <source>
        <dbReference type="PROSITE" id="PS50893"/>
    </source>
</evidence>
<dbReference type="Gene3D" id="3.10.580.10">
    <property type="entry name" value="CBS-domain"/>
    <property type="match status" value="1"/>
</dbReference>
<dbReference type="SUPFAM" id="SSF54631">
    <property type="entry name" value="CBS-domain pair"/>
    <property type="match status" value="1"/>
</dbReference>
<dbReference type="InterPro" id="IPR005892">
    <property type="entry name" value="Gly-betaine_transp_ATP-bd"/>
</dbReference>
<evidence type="ECO:0000256" key="2">
    <source>
        <dbReference type="ARBA" id="ARBA00022448"/>
    </source>
</evidence>
<dbReference type="InterPro" id="IPR046342">
    <property type="entry name" value="CBS_dom_sf"/>
</dbReference>
<evidence type="ECO:0000256" key="8">
    <source>
        <dbReference type="ARBA" id="ARBA00063934"/>
    </source>
</evidence>
<protein>
    <recommendedName>
        <fullName evidence="10">Quaternary amine transport ATP-binding protein</fullName>
        <ecNumber evidence="10">7.6.2.9</ecNumber>
    </recommendedName>
</protein>
<comment type="subunit">
    <text evidence="10">The complex is probably composed of two ATP-binding proteins, two transmembrane proteins and a solute-binding protein.</text>
</comment>
<comment type="catalytic activity">
    <reaction evidence="7">
        <text>a quaternary ammonium(out) + ATP + H2O = a quaternary ammonium(in) + ADP + phosphate + H(+)</text>
        <dbReference type="Rhea" id="RHEA:11036"/>
        <dbReference type="ChEBI" id="CHEBI:15377"/>
        <dbReference type="ChEBI" id="CHEBI:15378"/>
        <dbReference type="ChEBI" id="CHEBI:30616"/>
        <dbReference type="ChEBI" id="CHEBI:35267"/>
        <dbReference type="ChEBI" id="CHEBI:43474"/>
        <dbReference type="ChEBI" id="CHEBI:456216"/>
        <dbReference type="EC" id="7.6.2.9"/>
    </reaction>
</comment>
<evidence type="ECO:0000256" key="5">
    <source>
        <dbReference type="ARBA" id="ARBA00022840"/>
    </source>
</evidence>
<keyword evidence="14" id="KW-1185">Reference proteome</keyword>
<dbReference type="GO" id="GO:0006865">
    <property type="term" value="P:amino acid transport"/>
    <property type="evidence" value="ECO:0007669"/>
    <property type="project" value="UniProtKB-UniRule"/>
</dbReference>
<dbReference type="PANTHER" id="PTHR43117">
    <property type="entry name" value="OSMOPROTECTANT IMPORT ATP-BINDING PROTEIN OSMV"/>
    <property type="match status" value="1"/>
</dbReference>
<dbReference type="RefSeq" id="WP_133580443.1">
    <property type="nucleotide sequence ID" value="NZ_SNYJ01000007.1"/>
</dbReference>
<feature type="domain" description="CBS" evidence="12">
    <location>
        <begin position="294"/>
        <end position="351"/>
    </location>
</feature>
<evidence type="ECO:0000256" key="1">
    <source>
        <dbReference type="ARBA" id="ARBA00005417"/>
    </source>
</evidence>
<dbReference type="PROSITE" id="PS00211">
    <property type="entry name" value="ABC_TRANSPORTER_1"/>
    <property type="match status" value="1"/>
</dbReference>
<dbReference type="EMBL" id="SNYJ01000007">
    <property type="protein sequence ID" value="TDQ39769.1"/>
    <property type="molecule type" value="Genomic_DNA"/>
</dbReference>
<evidence type="ECO:0000259" key="12">
    <source>
        <dbReference type="PROSITE" id="PS51371"/>
    </source>
</evidence>
<evidence type="ECO:0000313" key="13">
    <source>
        <dbReference type="EMBL" id="TDQ39769.1"/>
    </source>
</evidence>
<dbReference type="Pfam" id="PF00005">
    <property type="entry name" value="ABC_tran"/>
    <property type="match status" value="1"/>
</dbReference>
<comment type="caution">
    <text evidence="13">The sequence shown here is derived from an EMBL/GenBank/DDBJ whole genome shotgun (WGS) entry which is preliminary data.</text>
</comment>
<feature type="domain" description="ABC transporter" evidence="11">
    <location>
        <begin position="2"/>
        <end position="237"/>
    </location>
</feature>
<dbReference type="EC" id="7.6.2.9" evidence="10"/>
<dbReference type="AlphaFoldDB" id="A0A4R6U591"/>
<dbReference type="PROSITE" id="PS50893">
    <property type="entry name" value="ABC_TRANSPORTER_2"/>
    <property type="match status" value="1"/>
</dbReference>
<comment type="similarity">
    <text evidence="1 10">Belongs to the ABC transporter superfamily.</text>
</comment>
<dbReference type="GO" id="GO:0016887">
    <property type="term" value="F:ATP hydrolysis activity"/>
    <property type="evidence" value="ECO:0007669"/>
    <property type="project" value="UniProtKB-UniRule"/>
</dbReference>
<dbReference type="FunFam" id="3.40.50.300:FF:000425">
    <property type="entry name" value="Probable ABC transporter, ATP-binding subunit"/>
    <property type="match status" value="1"/>
</dbReference>
<dbReference type="OrthoDB" id="9802264at2"/>
<dbReference type="PROSITE" id="PS51371">
    <property type="entry name" value="CBS"/>
    <property type="match status" value="1"/>
</dbReference>
<accession>A0A4R6U591</accession>
<evidence type="ECO:0000256" key="4">
    <source>
        <dbReference type="ARBA" id="ARBA00022741"/>
    </source>
</evidence>
<dbReference type="GO" id="GO:0005524">
    <property type="term" value="F:ATP binding"/>
    <property type="evidence" value="ECO:0007669"/>
    <property type="project" value="UniProtKB-UniRule"/>
</dbReference>
<evidence type="ECO:0000256" key="9">
    <source>
        <dbReference type="PROSITE-ProRule" id="PRU00703"/>
    </source>
</evidence>
<sequence length="351" mass="39193">MITFSSISKRYDKGPNALTNINFTVEPGEIFVLIGPSGCGKTTTLKMVNRLIEPTSGEIKIKGTPLQQYSIDELRWNIGYVLQQIALFPHMTIAQNISIVPEMKKWTPKRIKKRTDELLNMVGLEPSEYRDRRPSALSGGQQQRVGVIRALAADPDIVLMDEPFSALDPISRNQLQNDILEIQKKIRKTILFVTHDIDEAMKIANRICIMKDGEIVQIGTPDELLNHPANDFVSTFVNQSSMQKRSMSTVAELSSLSMEYVLLEEKANDAGNGSGLWFLHDHAQTYIGAQRDGARTDIPAIEKDMDVHKALNQLNQSAYGMLPVCENGKLIGVLTYKDLAQVLSREGEHAT</sequence>
<dbReference type="NCBIfam" id="TIGR01186">
    <property type="entry name" value="proV"/>
    <property type="match status" value="1"/>
</dbReference>
<evidence type="ECO:0000256" key="10">
    <source>
        <dbReference type="RuleBase" id="RU369116"/>
    </source>
</evidence>
<dbReference type="Gene3D" id="3.40.50.300">
    <property type="entry name" value="P-loop containing nucleotide triphosphate hydrolases"/>
    <property type="match status" value="1"/>
</dbReference>
<dbReference type="PANTHER" id="PTHR43117:SF4">
    <property type="entry name" value="OSMOPROTECTANT IMPORT ATP-BINDING PROTEIN OSMV"/>
    <property type="match status" value="1"/>
</dbReference>
<keyword evidence="10" id="KW-0472">Membrane</keyword>
<dbReference type="InterPro" id="IPR027417">
    <property type="entry name" value="P-loop_NTPase"/>
</dbReference>
<name>A0A4R6U591_9BACI</name>
<keyword evidence="4 10" id="KW-0547">Nucleotide-binding</keyword>
<dbReference type="GO" id="GO:0031460">
    <property type="term" value="P:glycine betaine transport"/>
    <property type="evidence" value="ECO:0007669"/>
    <property type="project" value="InterPro"/>
</dbReference>
<organism evidence="13 14">
    <name type="scientific">Aureibacillus halotolerans</name>
    <dbReference type="NCBI Taxonomy" id="1508390"/>
    <lineage>
        <taxon>Bacteria</taxon>
        <taxon>Bacillati</taxon>
        <taxon>Bacillota</taxon>
        <taxon>Bacilli</taxon>
        <taxon>Bacillales</taxon>
        <taxon>Bacillaceae</taxon>
        <taxon>Aureibacillus</taxon>
    </lineage>
</organism>
<dbReference type="SUPFAM" id="SSF52540">
    <property type="entry name" value="P-loop containing nucleoside triphosphate hydrolases"/>
    <property type="match status" value="1"/>
</dbReference>
<keyword evidence="2 10" id="KW-0813">Transport</keyword>
<dbReference type="Pfam" id="PF00571">
    <property type="entry name" value="CBS"/>
    <property type="match status" value="1"/>
</dbReference>
<keyword evidence="10" id="KW-0997">Cell inner membrane</keyword>
<dbReference type="SMART" id="SM00382">
    <property type="entry name" value="AAA"/>
    <property type="match status" value="1"/>
</dbReference>
<comment type="subunit">
    <text evidence="8">The complex is composed of two ATP-binding proteins (OpuCA), two transmembrane proteins (OpuCB and OpuCD) and a solute-binding protein (OpuCC).</text>
</comment>
<dbReference type="InterPro" id="IPR003593">
    <property type="entry name" value="AAA+_ATPase"/>
</dbReference>
<evidence type="ECO:0000256" key="3">
    <source>
        <dbReference type="ARBA" id="ARBA00022737"/>
    </source>
</evidence>
<evidence type="ECO:0000256" key="6">
    <source>
        <dbReference type="ARBA" id="ARBA00023122"/>
    </source>
</evidence>
<dbReference type="InterPro" id="IPR000644">
    <property type="entry name" value="CBS_dom"/>
</dbReference>
<gene>
    <name evidence="13" type="ORF">EV213_107136</name>
</gene>
<keyword evidence="3" id="KW-0677">Repeat</keyword>
<dbReference type="SMART" id="SM00116">
    <property type="entry name" value="CBS"/>
    <property type="match status" value="1"/>
</dbReference>
<reference evidence="13 14" key="1">
    <citation type="submission" date="2019-03" db="EMBL/GenBank/DDBJ databases">
        <title>Genomic Encyclopedia of Type Strains, Phase IV (KMG-IV): sequencing the most valuable type-strain genomes for metagenomic binning, comparative biology and taxonomic classification.</title>
        <authorList>
            <person name="Goeker M."/>
        </authorList>
    </citation>
    <scope>NUCLEOTIDE SEQUENCE [LARGE SCALE GENOMIC DNA]</scope>
    <source>
        <strain evidence="13 14">DSM 28697</strain>
    </source>
</reference>
<evidence type="ECO:0000313" key="14">
    <source>
        <dbReference type="Proteomes" id="UP000295632"/>
    </source>
</evidence>
<comment type="subcellular location">
    <subcellularLocation>
        <location evidence="10">Cell inner membrane</location>
        <topology evidence="10">Peripheral membrane protein</topology>
    </subcellularLocation>
</comment>
<dbReference type="GO" id="GO:0005886">
    <property type="term" value="C:plasma membrane"/>
    <property type="evidence" value="ECO:0007669"/>
    <property type="project" value="UniProtKB-SubCell"/>
</dbReference>
<keyword evidence="10" id="KW-1003">Cell membrane</keyword>
<keyword evidence="5 10" id="KW-0067">ATP-binding</keyword>
<keyword evidence="6 9" id="KW-0129">CBS domain</keyword>
<dbReference type="InterPro" id="IPR003439">
    <property type="entry name" value="ABC_transporter-like_ATP-bd"/>
</dbReference>
<proteinExistence type="inferred from homology"/>
<dbReference type="GO" id="GO:0015418">
    <property type="term" value="F:ABC-type quaternary ammonium compound transporting activity"/>
    <property type="evidence" value="ECO:0007669"/>
    <property type="project" value="UniProtKB-EC"/>
</dbReference>
<dbReference type="Proteomes" id="UP000295632">
    <property type="component" value="Unassembled WGS sequence"/>
</dbReference>
<evidence type="ECO:0000256" key="7">
    <source>
        <dbReference type="ARBA" id="ARBA00052482"/>
    </source>
</evidence>